<dbReference type="FunFam" id="3.40.50.620:FF:000106">
    <property type="entry name" value="Glutamine-dependent NAD(+) synthetase"/>
    <property type="match status" value="1"/>
</dbReference>
<dbReference type="GO" id="GO:0003952">
    <property type="term" value="F:NAD+ synthase (glutamine-hydrolyzing) activity"/>
    <property type="evidence" value="ECO:0007669"/>
    <property type="project" value="UniProtKB-UniRule"/>
</dbReference>
<dbReference type="PROSITE" id="PS00920">
    <property type="entry name" value="NITRIL_CHT_1"/>
    <property type="match status" value="1"/>
</dbReference>
<dbReference type="InterPro" id="IPR014729">
    <property type="entry name" value="Rossmann-like_a/b/a_fold"/>
</dbReference>
<evidence type="ECO:0000256" key="10">
    <source>
        <dbReference type="RuleBase" id="RU003811"/>
    </source>
</evidence>
<dbReference type="Gene3D" id="3.40.50.620">
    <property type="entry name" value="HUPs"/>
    <property type="match status" value="1"/>
</dbReference>
<evidence type="ECO:0000256" key="5">
    <source>
        <dbReference type="ARBA" id="ARBA00022840"/>
    </source>
</evidence>
<evidence type="ECO:0000256" key="7">
    <source>
        <dbReference type="HAMAP-Rule" id="MF_02090"/>
    </source>
</evidence>
<evidence type="ECO:0000256" key="9">
    <source>
        <dbReference type="PROSITE-ProRule" id="PRU10139"/>
    </source>
</evidence>
<dbReference type="InterPro" id="IPR003010">
    <property type="entry name" value="C-N_Hydrolase"/>
</dbReference>
<dbReference type="AlphaFoldDB" id="A0A4R2HVG1"/>
<dbReference type="SUPFAM" id="SSF52402">
    <property type="entry name" value="Adenine nucleotide alpha hydrolases-like"/>
    <property type="match status" value="1"/>
</dbReference>
<dbReference type="InterPro" id="IPR000132">
    <property type="entry name" value="Nitrilase/CN_hydratase_CS"/>
</dbReference>
<keyword evidence="3 7" id="KW-0436">Ligase</keyword>
<keyword evidence="5 7" id="KW-0067">ATP-binding</keyword>
<dbReference type="CDD" id="cd07570">
    <property type="entry name" value="GAT_Gln-NAD-synth"/>
    <property type="match status" value="1"/>
</dbReference>
<dbReference type="PANTHER" id="PTHR23090:SF9">
    <property type="entry name" value="GLUTAMINE-DEPENDENT NAD(+) SYNTHETASE"/>
    <property type="match status" value="1"/>
</dbReference>
<dbReference type="Gene3D" id="3.60.110.10">
    <property type="entry name" value="Carbon-nitrogen hydrolase"/>
    <property type="match status" value="1"/>
</dbReference>
<comment type="caution">
    <text evidence="7">Lacks conserved residue(s) required for the propagation of feature annotation.</text>
</comment>
<dbReference type="GO" id="GO:0009435">
    <property type="term" value="P:NAD+ biosynthetic process"/>
    <property type="evidence" value="ECO:0007669"/>
    <property type="project" value="UniProtKB-UniRule"/>
</dbReference>
<feature type="active site" description="Proton acceptor" evidence="9">
    <location>
        <position position="32"/>
    </location>
</feature>
<feature type="active site" description="Nucleophile; for glutaminase activity" evidence="7">
    <location>
        <position position="153"/>
    </location>
</feature>
<dbReference type="InterPro" id="IPR022310">
    <property type="entry name" value="NAD/GMP_synthase"/>
</dbReference>
<dbReference type="NCBIfam" id="TIGR00552">
    <property type="entry name" value="nadE"/>
    <property type="match status" value="1"/>
</dbReference>
<dbReference type="GO" id="GO:0005524">
    <property type="term" value="F:ATP binding"/>
    <property type="evidence" value="ECO:0007669"/>
    <property type="project" value="UniProtKB-UniRule"/>
</dbReference>
<gene>
    <name evidence="7" type="primary">nadE</name>
    <name evidence="13" type="ORF">EV652_101353</name>
</gene>
<evidence type="ECO:0000256" key="4">
    <source>
        <dbReference type="ARBA" id="ARBA00022741"/>
    </source>
</evidence>
<dbReference type="NCBIfam" id="NF010588">
    <property type="entry name" value="PRK13981.1"/>
    <property type="match status" value="1"/>
</dbReference>
<dbReference type="PANTHER" id="PTHR23090">
    <property type="entry name" value="NH 3 /GLUTAMINE-DEPENDENT NAD + SYNTHETASE"/>
    <property type="match status" value="1"/>
</dbReference>
<dbReference type="InterPro" id="IPR014445">
    <property type="entry name" value="Gln-dep_NAD_synthase"/>
</dbReference>
<feature type="binding site" evidence="7">
    <location>
        <begin position="319"/>
        <end position="326"/>
    </location>
    <ligand>
        <name>ATP</name>
        <dbReference type="ChEBI" id="CHEBI:30616"/>
    </ligand>
</feature>
<feature type="binding site" evidence="7">
    <location>
        <position position="180"/>
    </location>
    <ligand>
        <name>L-glutamine</name>
        <dbReference type="ChEBI" id="CHEBI:58359"/>
    </ligand>
</feature>
<evidence type="ECO:0000256" key="8">
    <source>
        <dbReference type="PIRNR" id="PIRNR006630"/>
    </source>
</evidence>
<dbReference type="Pfam" id="PF00795">
    <property type="entry name" value="CN_hydrolase"/>
    <property type="match status" value="1"/>
</dbReference>
<dbReference type="InterPro" id="IPR036526">
    <property type="entry name" value="C-N_Hydrolase_sf"/>
</dbReference>
<reference evidence="13 14" key="1">
    <citation type="journal article" date="2015" name="Stand. Genomic Sci.">
        <title>Genomic Encyclopedia of Bacterial and Archaeal Type Strains, Phase III: the genomes of soil and plant-associated and newly described type strains.</title>
        <authorList>
            <person name="Whitman W.B."/>
            <person name="Woyke T."/>
            <person name="Klenk H.P."/>
            <person name="Zhou Y."/>
            <person name="Lilburn T.G."/>
            <person name="Beck B.J."/>
            <person name="De Vos P."/>
            <person name="Vandamme P."/>
            <person name="Eisen J.A."/>
            <person name="Garrity G."/>
            <person name="Hugenholtz P."/>
            <person name="Kyrpides N.C."/>
        </authorList>
    </citation>
    <scope>NUCLEOTIDE SEQUENCE [LARGE SCALE GENOMIC DNA]</scope>
    <source>
        <strain evidence="13 14">VKM Ac-2572</strain>
    </source>
</reference>
<keyword evidence="14" id="KW-1185">Reference proteome</keyword>
<feature type="binding site" evidence="7">
    <location>
        <position position="425"/>
    </location>
    <ligand>
        <name>deamido-NAD(+)</name>
        <dbReference type="ChEBI" id="CHEBI:58437"/>
        <note>ligand shared between two neighboring subunits</note>
    </ligand>
</feature>
<dbReference type="UniPathway" id="UPA00253">
    <property type="reaction ID" value="UER00334"/>
</dbReference>
<comment type="similarity">
    <text evidence="10">Belongs to the NAD synthetase family.</text>
</comment>
<feature type="region of interest" description="Disordered" evidence="11">
    <location>
        <begin position="462"/>
        <end position="497"/>
    </location>
</feature>
<dbReference type="PROSITE" id="PS50263">
    <property type="entry name" value="CN_HYDROLASE"/>
    <property type="match status" value="1"/>
</dbReference>
<comment type="caution">
    <text evidence="13">The sequence shown here is derived from an EMBL/GenBank/DDBJ whole genome shotgun (WGS) entry which is preliminary data.</text>
</comment>
<feature type="domain" description="CN hydrolase" evidence="12">
    <location>
        <begin position="1"/>
        <end position="250"/>
    </location>
</feature>
<name>A0A4R2HVG1_9ACTN</name>
<dbReference type="SUPFAM" id="SSF56317">
    <property type="entry name" value="Carbon-nitrogen hydrolase"/>
    <property type="match status" value="1"/>
</dbReference>
<feature type="active site" description="Proton acceptor; for glutaminase activity" evidence="7">
    <location>
        <position position="32"/>
    </location>
</feature>
<feature type="region of interest" description="Disordered" evidence="11">
    <location>
        <begin position="568"/>
        <end position="619"/>
    </location>
</feature>
<evidence type="ECO:0000256" key="3">
    <source>
        <dbReference type="ARBA" id="ARBA00022598"/>
    </source>
</evidence>
<evidence type="ECO:0000313" key="13">
    <source>
        <dbReference type="EMBL" id="TCO35473.1"/>
    </source>
</evidence>
<dbReference type="EMBL" id="SLWN01000001">
    <property type="protein sequence ID" value="TCO35473.1"/>
    <property type="molecule type" value="Genomic_DNA"/>
</dbReference>
<organism evidence="13 14">
    <name type="scientific">Kribbella steppae</name>
    <dbReference type="NCBI Taxonomy" id="2512223"/>
    <lineage>
        <taxon>Bacteria</taxon>
        <taxon>Bacillati</taxon>
        <taxon>Actinomycetota</taxon>
        <taxon>Actinomycetes</taxon>
        <taxon>Propionibacteriales</taxon>
        <taxon>Kribbellaceae</taxon>
        <taxon>Kribbella</taxon>
    </lineage>
</organism>
<feature type="binding site" evidence="7">
    <location>
        <position position="396"/>
    </location>
    <ligand>
        <name>deamido-NAD(+)</name>
        <dbReference type="ChEBI" id="CHEBI:58437"/>
        <note>ligand shared between two neighboring subunits</note>
    </ligand>
</feature>
<feature type="binding site" evidence="7">
    <location>
        <position position="186"/>
    </location>
    <ligand>
        <name>L-glutamine</name>
        <dbReference type="ChEBI" id="CHEBI:58359"/>
    </ligand>
</feature>
<comment type="function">
    <text evidence="7">Catalyzes the ATP-dependent amidation of deamido-NAD to form NAD. Uses L-glutamine as a nitrogen source.</text>
</comment>
<keyword evidence="6 7" id="KW-0520">NAD</keyword>
<dbReference type="Proteomes" id="UP000294508">
    <property type="component" value="Unassembled WGS sequence"/>
</dbReference>
<evidence type="ECO:0000256" key="1">
    <source>
        <dbReference type="ARBA" id="ARBA00005188"/>
    </source>
</evidence>
<protein>
    <recommendedName>
        <fullName evidence="7 8">Glutamine-dependent NAD(+) synthetase</fullName>
        <ecNumber evidence="7 8">6.3.5.1</ecNumber>
    </recommendedName>
    <alternativeName>
        <fullName evidence="7 8">NAD(+) synthase [glutamine-hydrolyzing]</fullName>
    </alternativeName>
</protein>
<evidence type="ECO:0000259" key="12">
    <source>
        <dbReference type="PROSITE" id="PS50263"/>
    </source>
</evidence>
<feature type="active site" description="For glutaminase activity" evidence="7">
    <location>
        <position position="117"/>
    </location>
</feature>
<dbReference type="GO" id="GO:0004359">
    <property type="term" value="F:glutaminase activity"/>
    <property type="evidence" value="ECO:0007669"/>
    <property type="project" value="InterPro"/>
</dbReference>
<dbReference type="GO" id="GO:0008795">
    <property type="term" value="F:NAD+ synthase activity"/>
    <property type="evidence" value="ECO:0007669"/>
    <property type="project" value="UniProtKB-UniRule"/>
</dbReference>
<comment type="similarity">
    <text evidence="2 7 8">In the C-terminal section; belongs to the NAD synthetase family.</text>
</comment>
<dbReference type="GO" id="GO:0005737">
    <property type="term" value="C:cytoplasm"/>
    <property type="evidence" value="ECO:0007669"/>
    <property type="project" value="InterPro"/>
</dbReference>
<dbReference type="InterPro" id="IPR003694">
    <property type="entry name" value="NAD_synthase"/>
</dbReference>
<dbReference type="PIRSF" id="PIRSF006630">
    <property type="entry name" value="NADS_GAT"/>
    <property type="match status" value="1"/>
</dbReference>
<evidence type="ECO:0000256" key="11">
    <source>
        <dbReference type="SAM" id="MobiDB-lite"/>
    </source>
</evidence>
<accession>A0A4R2HVG1</accession>
<feature type="binding site" evidence="7">
    <location>
        <position position="541"/>
    </location>
    <ligand>
        <name>deamido-NAD(+)</name>
        <dbReference type="ChEBI" id="CHEBI:58437"/>
        <note>ligand shared between two neighboring subunits</note>
    </ligand>
</feature>
<dbReference type="GO" id="GO:0000257">
    <property type="term" value="F:nitrilase activity"/>
    <property type="evidence" value="ECO:0007669"/>
    <property type="project" value="UniProtKB-ARBA"/>
</dbReference>
<evidence type="ECO:0000256" key="2">
    <source>
        <dbReference type="ARBA" id="ARBA00007145"/>
    </source>
</evidence>
<dbReference type="EC" id="6.3.5.1" evidence="7 8"/>
<dbReference type="CDD" id="cd00553">
    <property type="entry name" value="NAD_synthase"/>
    <property type="match status" value="1"/>
</dbReference>
<feature type="compositionally biased region" description="Basic and acidic residues" evidence="11">
    <location>
        <begin position="609"/>
        <end position="619"/>
    </location>
</feature>
<dbReference type="HAMAP" id="MF_02090">
    <property type="entry name" value="NadE_glutamine_dep"/>
    <property type="match status" value="1"/>
</dbReference>
<sequence length="619" mass="66034">MTVGDIDGNAEKIVAWTRNAVERGAHVVAFPELALTGYPVEDLALRASFVDASQARIQDLATRLADEGLGDIVVVCGYLDRATGTAMGVDRLGRPKGSPTNSAAVIHQGRVVTSAVKHHLPNYGVFDEFRHFVPGSTLQVVRIHGVDVALVICEDLWQDGGPVAVTKAAGAGLLLVINSSPYEANKDDVRGDLVRRRAREAGCSLAYVNLVGGQDELVFDGDSLIADADGKVFARAPQFEQGSMVVDLDLPAPAGTPSGSHEGIDIVHTVIQDDALPSYEPIATAVAPRLADEAEMYGAIVTGLRDYVQKNGFKSVLLGLSGGIDSSLVAAIACDAIGSEHVFGISNPSVYSSDHSRDDAAELAARTGLNYRVVPIQPMVQPFIDTLGLTGLPEENLQARVRAVIWMGLSNADGHLVLACGNKSELSVGYSTIYGDAVGGYAPLKDVPKTVVWRLAKWRNADAKARGQQPPIPENSIAKPPSAELRPGQQDTDSLPPYDLLDDMLDDYVEQDRGSAELVAAGFETELVSKVIQLVDRAEYKRRQYPPGPKITHKAFGRDRRLPITNAWREDARKAAHVKATDSSATPATDEDVPVSGEDTGSDVPVTGEEARKVAESTD</sequence>
<feature type="binding site" evidence="7">
    <location>
        <position position="123"/>
    </location>
    <ligand>
        <name>L-glutamine</name>
        <dbReference type="ChEBI" id="CHEBI:58359"/>
    </ligand>
</feature>
<proteinExistence type="inferred from homology"/>
<evidence type="ECO:0000313" key="14">
    <source>
        <dbReference type="Proteomes" id="UP000294508"/>
    </source>
</evidence>
<keyword evidence="4 7" id="KW-0547">Nucleotide-binding</keyword>
<evidence type="ECO:0000256" key="6">
    <source>
        <dbReference type="ARBA" id="ARBA00023027"/>
    </source>
</evidence>
<dbReference type="Pfam" id="PF02540">
    <property type="entry name" value="NAD_synthase"/>
    <property type="match status" value="1"/>
</dbReference>
<comment type="catalytic activity">
    <reaction evidence="7 8">
        <text>deamido-NAD(+) + L-glutamine + ATP + H2O = L-glutamate + AMP + diphosphate + NAD(+) + H(+)</text>
        <dbReference type="Rhea" id="RHEA:24384"/>
        <dbReference type="ChEBI" id="CHEBI:15377"/>
        <dbReference type="ChEBI" id="CHEBI:15378"/>
        <dbReference type="ChEBI" id="CHEBI:29985"/>
        <dbReference type="ChEBI" id="CHEBI:30616"/>
        <dbReference type="ChEBI" id="CHEBI:33019"/>
        <dbReference type="ChEBI" id="CHEBI:57540"/>
        <dbReference type="ChEBI" id="CHEBI:58359"/>
        <dbReference type="ChEBI" id="CHEBI:58437"/>
        <dbReference type="ChEBI" id="CHEBI:456215"/>
        <dbReference type="EC" id="6.3.5.1"/>
    </reaction>
</comment>
<comment type="pathway">
    <text evidence="1 7 8">Cofactor biosynthesis; NAD(+) biosynthesis; NAD(+) from deamido-NAD(+) (L-Gln route): step 1/1.</text>
</comment>